<dbReference type="Gene3D" id="3.10.450.50">
    <property type="match status" value="1"/>
</dbReference>
<evidence type="ECO:0000313" key="3">
    <source>
        <dbReference type="EMBL" id="RLE14256.1"/>
    </source>
</evidence>
<organism evidence="3 4">
    <name type="scientific">Aerophobetes bacterium</name>
    <dbReference type="NCBI Taxonomy" id="2030807"/>
    <lineage>
        <taxon>Bacteria</taxon>
        <taxon>Candidatus Aerophobota</taxon>
    </lineage>
</organism>
<evidence type="ECO:0008006" key="5">
    <source>
        <dbReference type="Google" id="ProtNLM"/>
    </source>
</evidence>
<name>A0A662DK44_UNCAE</name>
<dbReference type="Proteomes" id="UP000267654">
    <property type="component" value="Unassembled WGS sequence"/>
</dbReference>
<evidence type="ECO:0000256" key="1">
    <source>
        <dbReference type="SAM" id="Coils"/>
    </source>
</evidence>
<keyword evidence="2" id="KW-0732">Signal</keyword>
<reference evidence="3 4" key="1">
    <citation type="submission" date="2018-06" db="EMBL/GenBank/DDBJ databases">
        <title>Extensive metabolic versatility and redundancy in microbially diverse, dynamic hydrothermal sediments.</title>
        <authorList>
            <person name="Dombrowski N."/>
            <person name="Teske A."/>
            <person name="Baker B.J."/>
        </authorList>
    </citation>
    <scope>NUCLEOTIDE SEQUENCE [LARGE SCALE GENOMIC DNA]</scope>
    <source>
        <strain evidence="3">B19_G9</strain>
    </source>
</reference>
<dbReference type="PROSITE" id="PS51257">
    <property type="entry name" value="PROKAR_LIPOPROTEIN"/>
    <property type="match status" value="1"/>
</dbReference>
<dbReference type="AlphaFoldDB" id="A0A662DK44"/>
<feature type="coiled-coil region" evidence="1">
    <location>
        <begin position="310"/>
        <end position="351"/>
    </location>
</feature>
<dbReference type="EMBL" id="QMQB01000046">
    <property type="protein sequence ID" value="RLE14256.1"/>
    <property type="molecule type" value="Genomic_DNA"/>
</dbReference>
<evidence type="ECO:0000256" key="2">
    <source>
        <dbReference type="SAM" id="SignalP"/>
    </source>
</evidence>
<comment type="caution">
    <text evidence="3">The sequence shown here is derived from an EMBL/GenBank/DDBJ whole genome shotgun (WGS) entry which is preliminary data.</text>
</comment>
<protein>
    <recommendedName>
        <fullName evidence="5">SnoaL-like domain-containing protein</fullName>
    </recommendedName>
</protein>
<feature type="chain" id="PRO_5025008881" description="SnoaL-like domain-containing protein" evidence="2">
    <location>
        <begin position="29"/>
        <end position="362"/>
    </location>
</feature>
<evidence type="ECO:0000313" key="4">
    <source>
        <dbReference type="Proteomes" id="UP000267654"/>
    </source>
</evidence>
<sequence length="362" mass="42426">MKKILLFPFIFILLFTFSLNFLAFSCFAASNNTSPTFHEKDQQKIKNLLERYYETCKKEDVEEYLSLMSIENKSQRDFLKNVAQITWQKTDTLDYSMNNLKIALSKDKKRAWAFYHIKGTVEYIKDKERRKMDFNYDCVAFFSKIKGEWKIDKIVPKPIFYENIIGTSFIEMFSEEISKTLSEVGEKMSKVKITNFKLVAIPESLAILKKKNEFTDKAEKIEAIFDFSGETGKSYKFLIVFSGPGEISYFISKNIPSQKKTFKATLPLCKFEKEKIKGNWKINLYVNNVGIYSASFKIIPETKPSLVLGREKVKEDKRKLLEVIEKLKKEVKYLKDKINQLENKINSLEEKVFTKIFPESNF</sequence>
<dbReference type="SUPFAM" id="SSF54427">
    <property type="entry name" value="NTF2-like"/>
    <property type="match status" value="1"/>
</dbReference>
<proteinExistence type="predicted"/>
<gene>
    <name evidence="3" type="ORF">DRI96_01715</name>
</gene>
<keyword evidence="1" id="KW-0175">Coiled coil</keyword>
<feature type="signal peptide" evidence="2">
    <location>
        <begin position="1"/>
        <end position="28"/>
    </location>
</feature>
<accession>A0A662DK44</accession>
<dbReference type="InterPro" id="IPR032710">
    <property type="entry name" value="NTF2-like_dom_sf"/>
</dbReference>